<comment type="caution">
    <text evidence="2">The sequence shown here is derived from an EMBL/GenBank/DDBJ whole genome shotgun (WGS) entry which is preliminary data.</text>
</comment>
<proteinExistence type="predicted"/>
<protein>
    <submittedName>
        <fullName evidence="2">Uncharacterized protein</fullName>
    </submittedName>
</protein>
<evidence type="ECO:0000313" key="3">
    <source>
        <dbReference type="Proteomes" id="UP000784294"/>
    </source>
</evidence>
<keyword evidence="1" id="KW-0472">Membrane</keyword>
<sequence length="179" mass="18339">MLTSYLVLGFTSCILAGVGFRPVLRLLRGRRNQTELLRITRAKRWQAANANGSIGLGRVASAAHQNQIGDLVACENGFIGLSGPFAGAHLDEIGLAFTPSSAAAGLCPGGLVAAAEAAEGLFEKTTSVTTTATSTASALAAALASNPHELKRQLMLEATTGCSPSFGSKLPINLSILSS</sequence>
<accession>A0A3S5FDM7</accession>
<keyword evidence="1" id="KW-1133">Transmembrane helix</keyword>
<feature type="transmembrane region" description="Helical" evidence="1">
    <location>
        <begin position="6"/>
        <end position="24"/>
    </location>
</feature>
<gene>
    <name evidence="2" type="ORF">PXEA_LOCUS13260</name>
</gene>
<reference evidence="2" key="1">
    <citation type="submission" date="2018-11" db="EMBL/GenBank/DDBJ databases">
        <authorList>
            <consortium name="Pathogen Informatics"/>
        </authorList>
    </citation>
    <scope>NUCLEOTIDE SEQUENCE</scope>
</reference>
<evidence type="ECO:0000313" key="2">
    <source>
        <dbReference type="EMBL" id="VEL19820.1"/>
    </source>
</evidence>
<keyword evidence="1" id="KW-0812">Transmembrane</keyword>
<evidence type="ECO:0000256" key="1">
    <source>
        <dbReference type="SAM" id="Phobius"/>
    </source>
</evidence>
<dbReference type="EMBL" id="CAAALY010043419">
    <property type="protein sequence ID" value="VEL19820.1"/>
    <property type="molecule type" value="Genomic_DNA"/>
</dbReference>
<organism evidence="2 3">
    <name type="scientific">Protopolystoma xenopodis</name>
    <dbReference type="NCBI Taxonomy" id="117903"/>
    <lineage>
        <taxon>Eukaryota</taxon>
        <taxon>Metazoa</taxon>
        <taxon>Spiralia</taxon>
        <taxon>Lophotrochozoa</taxon>
        <taxon>Platyhelminthes</taxon>
        <taxon>Monogenea</taxon>
        <taxon>Polyopisthocotylea</taxon>
        <taxon>Polystomatidea</taxon>
        <taxon>Polystomatidae</taxon>
        <taxon>Protopolystoma</taxon>
    </lineage>
</organism>
<keyword evidence="3" id="KW-1185">Reference proteome</keyword>
<name>A0A3S5FDM7_9PLAT</name>
<dbReference type="Proteomes" id="UP000784294">
    <property type="component" value="Unassembled WGS sequence"/>
</dbReference>
<dbReference type="AlphaFoldDB" id="A0A3S5FDM7"/>